<gene>
    <name evidence="3" type="ORF">GCM10022263_03170</name>
</gene>
<proteinExistence type="predicted"/>
<dbReference type="PANTHER" id="PTHR33371">
    <property type="entry name" value="INTERMEMBRANE PHOSPHOLIPID TRANSPORT SYSTEM BINDING PROTEIN MLAD-RELATED"/>
    <property type="match status" value="1"/>
</dbReference>
<organism evidence="3 4">
    <name type="scientific">Nocardioides daeguensis</name>
    <dbReference type="NCBI Taxonomy" id="908359"/>
    <lineage>
        <taxon>Bacteria</taxon>
        <taxon>Bacillati</taxon>
        <taxon>Actinomycetota</taxon>
        <taxon>Actinomycetes</taxon>
        <taxon>Propionibacteriales</taxon>
        <taxon>Nocardioidaceae</taxon>
        <taxon>Nocardioides</taxon>
    </lineage>
</organism>
<dbReference type="Proteomes" id="UP001500301">
    <property type="component" value="Unassembled WGS sequence"/>
</dbReference>
<feature type="domain" description="Mce/MlaD" evidence="1">
    <location>
        <begin position="33"/>
        <end position="106"/>
    </location>
</feature>
<dbReference type="InterPro" id="IPR003399">
    <property type="entry name" value="Mce/MlaD"/>
</dbReference>
<sequence>MRSLVSGRRVLTLLIVAALVLSVFLWNRDSSSTSLHAYFSSAEGLNIGDDVKVLGVRVGEITDIKNTPDGVYVSMTVDSDQPIPADASAAIVSPSLVSGRFVQFEPVYTGGKRLEDGATISLEDTAVPVTFDDVKQQLTDLATTLGPNNGNQNGALSEAITAIEKGLRNGNSTDLREAITELQSAATALSDGRSDLFSTIENLNTFTKNLALNDAALRGFTTELDDVSGVLAENRSNLTGAIRDLATVLNSVDKYFTKHRGRIKASVADLNVLAATLADRSNELAGILHVAPFPIVGLSNTLQNEAITGRATLSGLDNVAQLVCGAILGAGGTSEQCTTALQPLLGLLGLSTIGGTQ</sequence>
<accession>A0ABP6URP6</accession>
<evidence type="ECO:0000259" key="2">
    <source>
        <dbReference type="Pfam" id="PF11887"/>
    </source>
</evidence>
<evidence type="ECO:0000313" key="3">
    <source>
        <dbReference type="EMBL" id="GAA3518782.1"/>
    </source>
</evidence>
<evidence type="ECO:0000313" key="4">
    <source>
        <dbReference type="Proteomes" id="UP001500301"/>
    </source>
</evidence>
<dbReference type="Pfam" id="PF11887">
    <property type="entry name" value="Mce4_CUP1"/>
    <property type="match status" value="1"/>
</dbReference>
<dbReference type="InterPro" id="IPR024516">
    <property type="entry name" value="Mce_C"/>
</dbReference>
<comment type="caution">
    <text evidence="3">The sequence shown here is derived from an EMBL/GenBank/DDBJ whole genome shotgun (WGS) entry which is preliminary data.</text>
</comment>
<dbReference type="Pfam" id="PF02470">
    <property type="entry name" value="MlaD"/>
    <property type="match status" value="1"/>
</dbReference>
<dbReference type="InterPro" id="IPR052336">
    <property type="entry name" value="MlaD_Phospholipid_Transporter"/>
</dbReference>
<dbReference type="EMBL" id="BAABBB010000003">
    <property type="protein sequence ID" value="GAA3518782.1"/>
    <property type="molecule type" value="Genomic_DNA"/>
</dbReference>
<keyword evidence="4" id="KW-1185">Reference proteome</keyword>
<dbReference type="RefSeq" id="WP_218235011.1">
    <property type="nucleotide sequence ID" value="NZ_BAABBB010000003.1"/>
</dbReference>
<reference evidence="4" key="1">
    <citation type="journal article" date="2019" name="Int. J. Syst. Evol. Microbiol.">
        <title>The Global Catalogue of Microorganisms (GCM) 10K type strain sequencing project: providing services to taxonomists for standard genome sequencing and annotation.</title>
        <authorList>
            <consortium name="The Broad Institute Genomics Platform"/>
            <consortium name="The Broad Institute Genome Sequencing Center for Infectious Disease"/>
            <person name="Wu L."/>
            <person name="Ma J."/>
        </authorList>
    </citation>
    <scope>NUCLEOTIDE SEQUENCE [LARGE SCALE GENOMIC DNA]</scope>
    <source>
        <strain evidence="4">JCM 17460</strain>
    </source>
</reference>
<protein>
    <submittedName>
        <fullName evidence="3">MCE family protein</fullName>
    </submittedName>
</protein>
<dbReference type="InterPro" id="IPR005693">
    <property type="entry name" value="Mce"/>
</dbReference>
<dbReference type="NCBIfam" id="TIGR00996">
    <property type="entry name" value="Mtu_fam_mce"/>
    <property type="match status" value="1"/>
</dbReference>
<feature type="domain" description="Mammalian cell entry C-terminal" evidence="2">
    <location>
        <begin position="112"/>
        <end position="288"/>
    </location>
</feature>
<name>A0ABP6URP6_9ACTN</name>
<evidence type="ECO:0000259" key="1">
    <source>
        <dbReference type="Pfam" id="PF02470"/>
    </source>
</evidence>
<dbReference type="PANTHER" id="PTHR33371:SF4">
    <property type="entry name" value="INTERMEMBRANE PHOSPHOLIPID TRANSPORT SYSTEM BINDING PROTEIN MLAD"/>
    <property type="match status" value="1"/>
</dbReference>